<dbReference type="InterPro" id="IPR000086">
    <property type="entry name" value="NUDIX_hydrolase_dom"/>
</dbReference>
<dbReference type="Proteomes" id="UP000178602">
    <property type="component" value="Unassembled WGS sequence"/>
</dbReference>
<evidence type="ECO:0000313" key="3">
    <source>
        <dbReference type="EMBL" id="OGC27679.1"/>
    </source>
</evidence>
<dbReference type="InterPro" id="IPR015797">
    <property type="entry name" value="NUDIX_hydrolase-like_dom_sf"/>
</dbReference>
<dbReference type="GO" id="GO:0016787">
    <property type="term" value="F:hydrolase activity"/>
    <property type="evidence" value="ECO:0007669"/>
    <property type="project" value="UniProtKB-KW"/>
</dbReference>
<sequence>MNVFCSMVGVKSMSVINHLRTTYARGENLPGKKQFVAQVIRLERLLGPTAFNEELEIVSADGQTLGYQAPRWFVHLTGLRHLISRVVLFGDEMVLLQRRGGDRFGVSGTYDLTAGGHVLAGENPLEAAYREMTEEIGIDRSALIGETLHQIGKPHPVYSAKPLDLTINNEVTILYGGRLANGKNIMFNIDQTEAGRLFFQSLEKTQAYIDQQLAASSLICSLPIFLSHRDRFLANYR</sequence>
<reference evidence="3 4" key="1">
    <citation type="journal article" date="2016" name="Nat. Commun.">
        <title>Thousands of microbial genomes shed light on interconnected biogeochemical processes in an aquifer system.</title>
        <authorList>
            <person name="Anantharaman K."/>
            <person name="Brown C.T."/>
            <person name="Hug L.A."/>
            <person name="Sharon I."/>
            <person name="Castelle C.J."/>
            <person name="Probst A.J."/>
            <person name="Thomas B.C."/>
            <person name="Singh A."/>
            <person name="Wilkins M.J."/>
            <person name="Karaoz U."/>
            <person name="Brodie E.L."/>
            <person name="Williams K.H."/>
            <person name="Hubbard S.S."/>
            <person name="Banfield J.F."/>
        </authorList>
    </citation>
    <scope>NUCLEOTIDE SEQUENCE [LARGE SCALE GENOMIC DNA]</scope>
</reference>
<dbReference type="PROSITE" id="PS51462">
    <property type="entry name" value="NUDIX"/>
    <property type="match status" value="1"/>
</dbReference>
<feature type="domain" description="Nudix hydrolase" evidence="2">
    <location>
        <begin position="79"/>
        <end position="226"/>
    </location>
</feature>
<dbReference type="EMBL" id="MEUG01000001">
    <property type="protein sequence ID" value="OGC27679.1"/>
    <property type="molecule type" value="Genomic_DNA"/>
</dbReference>
<evidence type="ECO:0000313" key="4">
    <source>
        <dbReference type="Proteomes" id="UP000178602"/>
    </source>
</evidence>
<dbReference type="InterPro" id="IPR020084">
    <property type="entry name" value="NUDIX_hydrolase_CS"/>
</dbReference>
<dbReference type="AlphaFoldDB" id="A0A1F4T5A8"/>
<gene>
    <name evidence="3" type="ORF">A3K49_01515</name>
</gene>
<dbReference type="SUPFAM" id="SSF55811">
    <property type="entry name" value="Nudix"/>
    <property type="match status" value="1"/>
</dbReference>
<keyword evidence="1" id="KW-0378">Hydrolase</keyword>
<organism evidence="3 4">
    <name type="scientific">candidate division WOR-1 bacterium RIFOXYC12_FULL_54_18</name>
    <dbReference type="NCBI Taxonomy" id="1802584"/>
    <lineage>
        <taxon>Bacteria</taxon>
        <taxon>Bacillati</taxon>
        <taxon>Saganbacteria</taxon>
    </lineage>
</organism>
<name>A0A1F4T5A8_UNCSA</name>
<protein>
    <recommendedName>
        <fullName evidence="2">Nudix hydrolase domain-containing protein</fullName>
    </recommendedName>
</protein>
<evidence type="ECO:0000256" key="1">
    <source>
        <dbReference type="ARBA" id="ARBA00022801"/>
    </source>
</evidence>
<dbReference type="Pfam" id="PF00293">
    <property type="entry name" value="NUDIX"/>
    <property type="match status" value="1"/>
</dbReference>
<dbReference type="PROSITE" id="PS00893">
    <property type="entry name" value="NUDIX_BOX"/>
    <property type="match status" value="1"/>
</dbReference>
<accession>A0A1F4T5A8</accession>
<dbReference type="Gene3D" id="3.90.79.10">
    <property type="entry name" value="Nucleoside Triphosphate Pyrophosphohydrolase"/>
    <property type="match status" value="1"/>
</dbReference>
<comment type="caution">
    <text evidence="3">The sequence shown here is derived from an EMBL/GenBank/DDBJ whole genome shotgun (WGS) entry which is preliminary data.</text>
</comment>
<evidence type="ECO:0000259" key="2">
    <source>
        <dbReference type="PROSITE" id="PS51462"/>
    </source>
</evidence>
<proteinExistence type="predicted"/>